<accession>A0A501XRY1</accession>
<dbReference type="Pfam" id="PF13229">
    <property type="entry name" value="Beta_helix"/>
    <property type="match status" value="1"/>
</dbReference>
<comment type="caution">
    <text evidence="3">The sequence shown here is derived from an EMBL/GenBank/DDBJ whole genome shotgun (WGS) entry which is preliminary data.</text>
</comment>
<evidence type="ECO:0000313" key="4">
    <source>
        <dbReference type="Proteomes" id="UP000319897"/>
    </source>
</evidence>
<dbReference type="InterPro" id="IPR006626">
    <property type="entry name" value="PbH1"/>
</dbReference>
<dbReference type="InterPro" id="IPR039448">
    <property type="entry name" value="Beta_helix"/>
</dbReference>
<feature type="domain" description="Right handed beta helix" evidence="2">
    <location>
        <begin position="104"/>
        <end position="206"/>
    </location>
</feature>
<dbReference type="Gene3D" id="2.160.20.10">
    <property type="entry name" value="Single-stranded right-handed beta-helix, Pectin lyase-like"/>
    <property type="match status" value="1"/>
</dbReference>
<keyword evidence="4" id="KW-1185">Reference proteome</keyword>
<evidence type="ECO:0000313" key="3">
    <source>
        <dbReference type="EMBL" id="TPE63320.1"/>
    </source>
</evidence>
<proteinExistence type="predicted"/>
<feature type="signal peptide" evidence="1">
    <location>
        <begin position="1"/>
        <end position="27"/>
    </location>
</feature>
<name>A0A501XRY1_9SPHN</name>
<gene>
    <name evidence="3" type="ORF">FJQ54_04180</name>
</gene>
<organism evidence="3 4">
    <name type="scientific">Sandaracinobacter neustonicus</name>
    <dbReference type="NCBI Taxonomy" id="1715348"/>
    <lineage>
        <taxon>Bacteria</taxon>
        <taxon>Pseudomonadati</taxon>
        <taxon>Pseudomonadota</taxon>
        <taxon>Alphaproteobacteria</taxon>
        <taxon>Sphingomonadales</taxon>
        <taxon>Sphingosinicellaceae</taxon>
        <taxon>Sandaracinobacter</taxon>
    </lineage>
</organism>
<protein>
    <recommendedName>
        <fullName evidence="2">Right handed beta helix domain-containing protein</fullName>
    </recommendedName>
</protein>
<dbReference type="RefSeq" id="WP_140927180.1">
    <property type="nucleotide sequence ID" value="NZ_VFSU01000012.1"/>
</dbReference>
<sequence length="447" mass="47663">MFISAVRPVLHVALVAAALAAPAAAEARTFNAANRADLWNALTAATAGDTILLAPGHYGDFSFTKFKYSGGFVSIRSADASNRAAFGKMTLGTATGLSISGIDAQSSANPVVSITGQNIRFTGNRIRGANINRDPWDDGQGGMHVRFASNILVGSNDFEDLRVAIYVQRSTNVRVLHNSIGYVREGLNVAALAGGEIANNHFHNFQPNYSLGEHPDAIQFWTRQETVGVTDVKIRNNFMQLGLNGAVHGLFVGSEAPNVYHRNLEITGNVYWGSALHGITLAGTIGARLFNNVIVASHWADKNNSSLRTPDGRTGGAMQPQIRVSTVSQVEVARNITMKGIGVSEDSTWADNIDLYDTERKIGESWESVFGGRPTEKDPPLSAFLTLNPSSARTRGIGLLSTFSYGVVTLDPVKAENWGAAQDATTPATILKAISGNLPAAVRAVTN</sequence>
<dbReference type="Proteomes" id="UP000319897">
    <property type="component" value="Unassembled WGS sequence"/>
</dbReference>
<dbReference type="SUPFAM" id="SSF51126">
    <property type="entry name" value="Pectin lyase-like"/>
    <property type="match status" value="1"/>
</dbReference>
<dbReference type="OrthoDB" id="6769681at2"/>
<dbReference type="InterPro" id="IPR011050">
    <property type="entry name" value="Pectin_lyase_fold/virulence"/>
</dbReference>
<dbReference type="EMBL" id="VFSU01000012">
    <property type="protein sequence ID" value="TPE63320.1"/>
    <property type="molecule type" value="Genomic_DNA"/>
</dbReference>
<evidence type="ECO:0000256" key="1">
    <source>
        <dbReference type="SAM" id="SignalP"/>
    </source>
</evidence>
<keyword evidence="1" id="KW-0732">Signal</keyword>
<dbReference type="SMART" id="SM00710">
    <property type="entry name" value="PbH1"/>
    <property type="match status" value="6"/>
</dbReference>
<dbReference type="InterPro" id="IPR012334">
    <property type="entry name" value="Pectin_lyas_fold"/>
</dbReference>
<dbReference type="AlphaFoldDB" id="A0A501XRY1"/>
<reference evidence="3 4" key="1">
    <citation type="submission" date="2019-06" db="EMBL/GenBank/DDBJ databases">
        <authorList>
            <person name="Lee I."/>
            <person name="Jang G.I."/>
            <person name="Hwang C.Y."/>
        </authorList>
    </citation>
    <scope>NUCLEOTIDE SEQUENCE [LARGE SCALE GENOMIC DNA]</scope>
    <source>
        <strain evidence="3 4">PAMC 28131</strain>
    </source>
</reference>
<feature type="chain" id="PRO_5021393102" description="Right handed beta helix domain-containing protein" evidence="1">
    <location>
        <begin position="28"/>
        <end position="447"/>
    </location>
</feature>
<evidence type="ECO:0000259" key="2">
    <source>
        <dbReference type="Pfam" id="PF13229"/>
    </source>
</evidence>